<dbReference type="OrthoDB" id="9788659at2"/>
<dbReference type="PROSITE" id="PS00108">
    <property type="entry name" value="PROTEIN_KINASE_ST"/>
    <property type="match status" value="1"/>
</dbReference>
<evidence type="ECO:0000259" key="7">
    <source>
        <dbReference type="PROSITE" id="PS50011"/>
    </source>
</evidence>
<dbReference type="PANTHER" id="PTHR43289:SF34">
    <property type="entry name" value="SERINE_THREONINE-PROTEIN KINASE YBDM-RELATED"/>
    <property type="match status" value="1"/>
</dbReference>
<dbReference type="InterPro" id="IPR011009">
    <property type="entry name" value="Kinase-like_dom_sf"/>
</dbReference>
<keyword evidence="6" id="KW-1133">Transmembrane helix</keyword>
<dbReference type="RefSeq" id="WP_131613747.1">
    <property type="nucleotide sequence ID" value="NZ_PSZP01000040.1"/>
</dbReference>
<keyword evidence="9" id="KW-1185">Reference proteome</keyword>
<evidence type="ECO:0000256" key="1">
    <source>
        <dbReference type="ARBA" id="ARBA00022679"/>
    </source>
</evidence>
<evidence type="ECO:0000256" key="2">
    <source>
        <dbReference type="ARBA" id="ARBA00022741"/>
    </source>
</evidence>
<evidence type="ECO:0000256" key="6">
    <source>
        <dbReference type="SAM" id="Phobius"/>
    </source>
</evidence>
<dbReference type="SMART" id="SM00220">
    <property type="entry name" value="S_TKc"/>
    <property type="match status" value="1"/>
</dbReference>
<dbReference type="AlphaFoldDB" id="A0A4R0XIU0"/>
<keyword evidence="6" id="KW-0812">Transmembrane</keyword>
<dbReference type="InterPro" id="IPR008271">
    <property type="entry name" value="Ser/Thr_kinase_AS"/>
</dbReference>
<dbReference type="Gene3D" id="3.30.200.20">
    <property type="entry name" value="Phosphorylase Kinase, domain 1"/>
    <property type="match status" value="1"/>
</dbReference>
<protein>
    <submittedName>
        <fullName evidence="8">Serine/threonine protein kinase</fullName>
    </submittedName>
</protein>
<dbReference type="PANTHER" id="PTHR43289">
    <property type="entry name" value="MITOGEN-ACTIVATED PROTEIN KINASE KINASE KINASE 20-RELATED"/>
    <property type="match status" value="1"/>
</dbReference>
<dbReference type="CDD" id="cd14014">
    <property type="entry name" value="STKc_PknB_like"/>
    <property type="match status" value="1"/>
</dbReference>
<name>A0A4R0XIU0_9MOLU</name>
<keyword evidence="2 5" id="KW-0547">Nucleotide-binding</keyword>
<dbReference type="EMBL" id="PSZP01000040">
    <property type="protein sequence ID" value="TCG10503.1"/>
    <property type="molecule type" value="Genomic_DNA"/>
</dbReference>
<dbReference type="GO" id="GO:0004674">
    <property type="term" value="F:protein serine/threonine kinase activity"/>
    <property type="evidence" value="ECO:0007669"/>
    <property type="project" value="UniProtKB-KW"/>
</dbReference>
<dbReference type="SUPFAM" id="SSF56112">
    <property type="entry name" value="Protein kinase-like (PK-like)"/>
    <property type="match status" value="1"/>
</dbReference>
<keyword evidence="8" id="KW-0723">Serine/threonine-protein kinase</keyword>
<feature type="domain" description="Protein kinase" evidence="7">
    <location>
        <begin position="9"/>
        <end position="279"/>
    </location>
</feature>
<evidence type="ECO:0000313" key="9">
    <source>
        <dbReference type="Proteomes" id="UP000291072"/>
    </source>
</evidence>
<keyword evidence="4 5" id="KW-0067">ATP-binding</keyword>
<dbReference type="GO" id="GO:0005524">
    <property type="term" value="F:ATP binding"/>
    <property type="evidence" value="ECO:0007669"/>
    <property type="project" value="UniProtKB-UniRule"/>
</dbReference>
<keyword evidence="1" id="KW-0808">Transferase</keyword>
<sequence length="322" mass="36781">MVEKIDDRYKVISKIGQGGMAEIYLAEDMFDRKRVAIKVLHPDKKNDVVATKRFNSEMTLTKTVDSPYVIKIYDWKFNDEVQYIVMEHVEGSIFKDYIERRTKLTVDETIEFAKQLALGFSEIHRRGIIHRDIKSSNIMISDHGKVKIIDFGIALTEESDRLTRADSIIGSVQYLAPEILDQEKPTRQWDVYALGILMFEMLTGACPFNEKDAISTALKHKTAAVPQVNKIVDSIPQSVANIVIKATAKDKNKRYGNMTEFYNDLKDSLSNERIYEPLINLDGKKKKDFFSIINSRWTLVGILSVVIIIMLAVIIGLVWGLK</sequence>
<organism evidence="8 9">
    <name type="scientific">Mycoplasma todarodis</name>
    <dbReference type="NCBI Taxonomy" id="1937191"/>
    <lineage>
        <taxon>Bacteria</taxon>
        <taxon>Bacillati</taxon>
        <taxon>Mycoplasmatota</taxon>
        <taxon>Mollicutes</taxon>
        <taxon>Mycoplasmataceae</taxon>
        <taxon>Mycoplasma</taxon>
    </lineage>
</organism>
<evidence type="ECO:0000313" key="8">
    <source>
        <dbReference type="EMBL" id="TCG10503.1"/>
    </source>
</evidence>
<evidence type="ECO:0000256" key="4">
    <source>
        <dbReference type="ARBA" id="ARBA00022840"/>
    </source>
</evidence>
<evidence type="ECO:0000256" key="5">
    <source>
        <dbReference type="PROSITE-ProRule" id="PRU10141"/>
    </source>
</evidence>
<feature type="binding site" evidence="5">
    <location>
        <position position="38"/>
    </location>
    <ligand>
        <name>ATP</name>
        <dbReference type="ChEBI" id="CHEBI:30616"/>
    </ligand>
</feature>
<keyword evidence="6" id="KW-0472">Membrane</keyword>
<accession>A0A4R0XIU0</accession>
<dbReference type="PROSITE" id="PS50011">
    <property type="entry name" value="PROTEIN_KINASE_DOM"/>
    <property type="match status" value="1"/>
</dbReference>
<dbReference type="PROSITE" id="PS00107">
    <property type="entry name" value="PROTEIN_KINASE_ATP"/>
    <property type="match status" value="1"/>
</dbReference>
<evidence type="ECO:0000256" key="3">
    <source>
        <dbReference type="ARBA" id="ARBA00022777"/>
    </source>
</evidence>
<proteinExistence type="predicted"/>
<dbReference type="Pfam" id="PF00069">
    <property type="entry name" value="Pkinase"/>
    <property type="match status" value="1"/>
</dbReference>
<feature type="transmembrane region" description="Helical" evidence="6">
    <location>
        <begin position="297"/>
        <end position="321"/>
    </location>
</feature>
<gene>
    <name evidence="8" type="ORF">C4B25_03935</name>
</gene>
<dbReference type="Gene3D" id="1.10.510.10">
    <property type="entry name" value="Transferase(Phosphotransferase) domain 1"/>
    <property type="match status" value="1"/>
</dbReference>
<reference evidence="8 9" key="1">
    <citation type="submission" date="2018-02" db="EMBL/GenBank/DDBJ databases">
        <title>Mycoplasma marinum and Mycoplasma todarodis sp. nov., moderately halophilic and psychrotolerant mycoplasmas isolated from cephalopods.</title>
        <authorList>
            <person name="Viver T."/>
        </authorList>
    </citation>
    <scope>NUCLEOTIDE SEQUENCE [LARGE SCALE GENOMIC DNA]</scope>
    <source>
        <strain evidence="8 9">5H</strain>
    </source>
</reference>
<dbReference type="InterPro" id="IPR017441">
    <property type="entry name" value="Protein_kinase_ATP_BS"/>
</dbReference>
<dbReference type="InterPro" id="IPR000719">
    <property type="entry name" value="Prot_kinase_dom"/>
</dbReference>
<comment type="caution">
    <text evidence="8">The sequence shown here is derived from an EMBL/GenBank/DDBJ whole genome shotgun (WGS) entry which is preliminary data.</text>
</comment>
<dbReference type="Proteomes" id="UP000291072">
    <property type="component" value="Unassembled WGS sequence"/>
</dbReference>
<keyword evidence="3 8" id="KW-0418">Kinase</keyword>